<reference evidence="3" key="1">
    <citation type="submission" date="2016-10" db="EMBL/GenBank/DDBJ databases">
        <authorList>
            <person name="Varghese N."/>
            <person name="Submissions S."/>
        </authorList>
    </citation>
    <scope>NUCLEOTIDE SEQUENCE [LARGE SCALE GENOMIC DNA]</scope>
    <source>
        <strain evidence="3">DSM 16858</strain>
    </source>
</reference>
<proteinExistence type="predicted"/>
<feature type="region of interest" description="Disordered" evidence="1">
    <location>
        <begin position="171"/>
        <end position="269"/>
    </location>
</feature>
<feature type="region of interest" description="Disordered" evidence="1">
    <location>
        <begin position="1"/>
        <end position="74"/>
    </location>
</feature>
<feature type="region of interest" description="Disordered" evidence="1">
    <location>
        <begin position="119"/>
        <end position="140"/>
    </location>
</feature>
<dbReference type="AlphaFoldDB" id="A0A1I0C7Z0"/>
<feature type="compositionally biased region" description="Low complexity" evidence="1">
    <location>
        <begin position="256"/>
        <end position="269"/>
    </location>
</feature>
<feature type="compositionally biased region" description="Basic residues" evidence="1">
    <location>
        <begin position="194"/>
        <end position="210"/>
    </location>
</feature>
<organism evidence="2 3">
    <name type="scientific">Stigmatella erecta</name>
    <dbReference type="NCBI Taxonomy" id="83460"/>
    <lineage>
        <taxon>Bacteria</taxon>
        <taxon>Pseudomonadati</taxon>
        <taxon>Myxococcota</taxon>
        <taxon>Myxococcia</taxon>
        <taxon>Myxococcales</taxon>
        <taxon>Cystobacterineae</taxon>
        <taxon>Archangiaceae</taxon>
        <taxon>Stigmatella</taxon>
    </lineage>
</organism>
<protein>
    <submittedName>
        <fullName evidence="2">Uncharacterized protein</fullName>
    </submittedName>
</protein>
<dbReference type="EMBL" id="FOIJ01000002">
    <property type="protein sequence ID" value="SET15671.1"/>
    <property type="molecule type" value="Genomic_DNA"/>
</dbReference>
<evidence type="ECO:0000313" key="3">
    <source>
        <dbReference type="Proteomes" id="UP000199181"/>
    </source>
</evidence>
<keyword evidence="3" id="KW-1185">Reference proteome</keyword>
<name>A0A1I0C7Z0_9BACT</name>
<sequence length="269" mass="28643">MSGRPPRKGPPGRPGGQCPGLHTGPPPPHPCGRPFIDSTVAASTGLFSSSPGVSPRLREPPSPEGGGPLGHLKGREHSRFLKRGHLRPRLLPSQGMAFHHRRHRPLARLARRRPAHRLLLTDPGSPRPASPASPCVSSWRARPACPRSLSGWMHPASGLARQAPLSFQPRAASARLAPSTGPLARSPRADRSRTSRPHARGPHRPARPRPRGTLDAVLKAHTRFAPGDPRACPTLASAPTRAPSAPWAQRGRDPWASPARTPSAASTAC</sequence>
<accession>A0A1I0C7Z0</accession>
<dbReference type="Proteomes" id="UP000199181">
    <property type="component" value="Unassembled WGS sequence"/>
</dbReference>
<evidence type="ECO:0000256" key="1">
    <source>
        <dbReference type="SAM" id="MobiDB-lite"/>
    </source>
</evidence>
<evidence type="ECO:0000313" key="2">
    <source>
        <dbReference type="EMBL" id="SET15671.1"/>
    </source>
</evidence>
<feature type="compositionally biased region" description="Polar residues" evidence="1">
    <location>
        <begin position="40"/>
        <end position="52"/>
    </location>
</feature>
<gene>
    <name evidence="2" type="ORF">SAMN05443639_10212</name>
</gene>